<evidence type="ECO:0000313" key="4">
    <source>
        <dbReference type="EMBL" id="MCP2263727.1"/>
    </source>
</evidence>
<feature type="domain" description="HTH luxR-type" evidence="3">
    <location>
        <begin position="708"/>
        <end position="765"/>
    </location>
</feature>
<name>A0A9X2G1T3_9MICO</name>
<evidence type="ECO:0000313" key="5">
    <source>
        <dbReference type="Proteomes" id="UP001139493"/>
    </source>
</evidence>
<dbReference type="InterPro" id="IPR036388">
    <property type="entry name" value="WH-like_DNA-bd_sf"/>
</dbReference>
<dbReference type="InterPro" id="IPR000792">
    <property type="entry name" value="Tscrpt_reg_LuxR_C"/>
</dbReference>
<dbReference type="InterPro" id="IPR027417">
    <property type="entry name" value="P-loop_NTPase"/>
</dbReference>
<sequence length="777" mass="81265">MGPESGPSAAIRPVVAPERAVEGDGGLDRVVHGRERELRAIAAFATGVDPTTLVVSGLSGSGKSVTVLAALGRAGMRDGVVRVVRSASARPGAQGPAGLPRLDLAAWTAPGPDGEHRLDPVGLVDAVSGGFGGDLGPGPRVLVVDDLDTLSPARAAWLQRVSDAAYERGWRVIAAVRHVPDGVLPDDLDVLALGPLDEPSLRRVVAGTLRQPVAADVAQRLHRWSAGNVRVALELADPLSAAQLRGSAEWAGPHAVGPVARRAYRVLLDGLTPAEAERLAATVGAAHPLLALLCRERSGAGRDPAGLAPDAAVEAVLEGLHLDDLPGLPAADHDPRAVARAVGVVLLTGTAWAGVAEPWRYAATVAEWSDHLWWTGGADDGARAAGVRVATELVALERLGEVADPERLRADLGVLAGTPGLHWVGVCVQVRAHLLLGDVEGARHLLDRARPAEGRSVAEIVARDVAEARVAVVEGRAADVRAHLWHAAQLRPAVEDWLPVRGLRIVVDALLDGRVPEGDLPAPAGASSSRALGEFAADLGLAHLAVGQAERAAELLTIGLERCSWPYRGRAHIRADLVEAVVAAGRIRDGIPARVRRLVEPPVDPEERAAPDAAAAYVRTRALLAGRAALTAGVEGWLPHAPSPVSLWQRLRSLVAYARHCVAYGDHTAAEPALREAATLARLSGAPGWRTRVDTTSAGEGGSAPLAWDRLADDEREIVRLALGGATNAQIASAAYLSVRSVANRLRAIYLLLGLRDRRDLVERAQVDPPGWLAGSA</sequence>
<dbReference type="AlphaFoldDB" id="A0A9X2G1T3"/>
<gene>
    <name evidence="4" type="ORF">APR03_001063</name>
</gene>
<proteinExistence type="predicted"/>
<protein>
    <submittedName>
        <fullName evidence="4">Bacterial regulatory proteins, luxR family</fullName>
    </submittedName>
</protein>
<dbReference type="SUPFAM" id="SSF46894">
    <property type="entry name" value="C-terminal effector domain of the bipartite response regulators"/>
    <property type="match status" value="1"/>
</dbReference>
<dbReference type="InterPro" id="IPR016032">
    <property type="entry name" value="Sig_transdc_resp-reg_C-effctor"/>
</dbReference>
<evidence type="ECO:0000259" key="2">
    <source>
        <dbReference type="SMART" id="SM00382"/>
    </source>
</evidence>
<dbReference type="SMART" id="SM00382">
    <property type="entry name" value="AAA"/>
    <property type="match status" value="1"/>
</dbReference>
<dbReference type="SUPFAM" id="SSF52540">
    <property type="entry name" value="P-loop containing nucleoside triphosphate hydrolases"/>
    <property type="match status" value="1"/>
</dbReference>
<dbReference type="RefSeq" id="WP_253833488.1">
    <property type="nucleotide sequence ID" value="NZ_JAMTCS010000003.1"/>
</dbReference>
<dbReference type="GO" id="GO:0006355">
    <property type="term" value="P:regulation of DNA-templated transcription"/>
    <property type="evidence" value="ECO:0007669"/>
    <property type="project" value="InterPro"/>
</dbReference>
<keyword evidence="1" id="KW-0238">DNA-binding</keyword>
<dbReference type="Proteomes" id="UP001139493">
    <property type="component" value="Unassembled WGS sequence"/>
</dbReference>
<keyword evidence="5" id="KW-1185">Reference proteome</keyword>
<comment type="caution">
    <text evidence="4">The sequence shown here is derived from an EMBL/GenBank/DDBJ whole genome shotgun (WGS) entry which is preliminary data.</text>
</comment>
<evidence type="ECO:0000256" key="1">
    <source>
        <dbReference type="ARBA" id="ARBA00023125"/>
    </source>
</evidence>
<reference evidence="4" key="1">
    <citation type="submission" date="2022-06" db="EMBL/GenBank/DDBJ databases">
        <title>Genomic Encyclopedia of Archaeal and Bacterial Type Strains, Phase II (KMG-II): from individual species to whole genera.</title>
        <authorList>
            <person name="Goeker M."/>
        </authorList>
    </citation>
    <scope>NUCLEOTIDE SEQUENCE</scope>
    <source>
        <strain evidence="4">DSM 26652</strain>
    </source>
</reference>
<organism evidence="4 5">
    <name type="scientific">Promicromonospora thailandica</name>
    <dbReference type="NCBI Taxonomy" id="765201"/>
    <lineage>
        <taxon>Bacteria</taxon>
        <taxon>Bacillati</taxon>
        <taxon>Actinomycetota</taxon>
        <taxon>Actinomycetes</taxon>
        <taxon>Micrococcales</taxon>
        <taxon>Promicromonosporaceae</taxon>
        <taxon>Promicromonospora</taxon>
    </lineage>
</organism>
<dbReference type="PANTHER" id="PTHR43214">
    <property type="entry name" value="TWO-COMPONENT RESPONSE REGULATOR"/>
    <property type="match status" value="1"/>
</dbReference>
<dbReference type="Gene3D" id="1.10.10.10">
    <property type="entry name" value="Winged helix-like DNA-binding domain superfamily/Winged helix DNA-binding domain"/>
    <property type="match status" value="1"/>
</dbReference>
<feature type="domain" description="AAA+ ATPase" evidence="2">
    <location>
        <begin position="49"/>
        <end position="210"/>
    </location>
</feature>
<dbReference type="SMART" id="SM00421">
    <property type="entry name" value="HTH_LUXR"/>
    <property type="match status" value="1"/>
</dbReference>
<dbReference type="InterPro" id="IPR003593">
    <property type="entry name" value="AAA+_ATPase"/>
</dbReference>
<dbReference type="PANTHER" id="PTHR43214:SF42">
    <property type="entry name" value="TRANSCRIPTIONAL REGULATORY PROTEIN DESR"/>
    <property type="match status" value="1"/>
</dbReference>
<dbReference type="GO" id="GO:0003677">
    <property type="term" value="F:DNA binding"/>
    <property type="evidence" value="ECO:0007669"/>
    <property type="project" value="UniProtKB-KW"/>
</dbReference>
<evidence type="ECO:0000259" key="3">
    <source>
        <dbReference type="SMART" id="SM00421"/>
    </source>
</evidence>
<accession>A0A9X2G1T3</accession>
<dbReference type="InterPro" id="IPR039420">
    <property type="entry name" value="WalR-like"/>
</dbReference>
<dbReference type="EMBL" id="JAMTCS010000003">
    <property type="protein sequence ID" value="MCP2263727.1"/>
    <property type="molecule type" value="Genomic_DNA"/>
</dbReference>